<dbReference type="GO" id="GO:0016020">
    <property type="term" value="C:membrane"/>
    <property type="evidence" value="ECO:0007669"/>
    <property type="project" value="TreeGrafter"/>
</dbReference>
<protein>
    <submittedName>
        <fullName evidence="3">Formate dehydrogenase-H, selenopolypeptide subunit</fullName>
        <ecNumber evidence="3">1.17.1.9</ecNumber>
    </submittedName>
</protein>
<dbReference type="EMBL" id="UAUE01000028">
    <property type="protein sequence ID" value="SPZ01619.1"/>
    <property type="molecule type" value="Genomic_DNA"/>
</dbReference>
<dbReference type="AlphaFoldDB" id="A0A2X2E0L5"/>
<feature type="domain" description="Molybdopterin oxidoreductase" evidence="2">
    <location>
        <begin position="1"/>
        <end position="155"/>
    </location>
</feature>
<proteinExistence type="predicted"/>
<dbReference type="InterPro" id="IPR006656">
    <property type="entry name" value="Mopterin_OxRdtase"/>
</dbReference>
<dbReference type="GO" id="GO:0022904">
    <property type="term" value="P:respiratory electron transport chain"/>
    <property type="evidence" value="ECO:0007669"/>
    <property type="project" value="TreeGrafter"/>
</dbReference>
<evidence type="ECO:0000256" key="1">
    <source>
        <dbReference type="ARBA" id="ARBA00023002"/>
    </source>
</evidence>
<dbReference type="PANTHER" id="PTHR43105:SF14">
    <property type="entry name" value="FORMATE DEHYDROGENASE H"/>
    <property type="match status" value="1"/>
</dbReference>
<dbReference type="Proteomes" id="UP000251485">
    <property type="component" value="Unassembled WGS sequence"/>
</dbReference>
<reference evidence="3 4" key="1">
    <citation type="submission" date="2018-06" db="EMBL/GenBank/DDBJ databases">
        <authorList>
            <consortium name="Pathogen Informatics"/>
            <person name="Doyle S."/>
        </authorList>
    </citation>
    <scope>NUCLEOTIDE SEQUENCE [LARGE SCALE GENOMIC DNA]</scope>
    <source>
        <strain evidence="3 4">NCTC10975</strain>
    </source>
</reference>
<organism evidence="3 4">
    <name type="scientific">Proteus mirabilis</name>
    <dbReference type="NCBI Taxonomy" id="584"/>
    <lineage>
        <taxon>Bacteria</taxon>
        <taxon>Pseudomonadati</taxon>
        <taxon>Pseudomonadota</taxon>
        <taxon>Gammaproteobacteria</taxon>
        <taxon>Enterobacterales</taxon>
        <taxon>Morganellaceae</taxon>
        <taxon>Proteus</taxon>
    </lineage>
</organism>
<dbReference type="Pfam" id="PF00384">
    <property type="entry name" value="Molybdopterin"/>
    <property type="match status" value="1"/>
</dbReference>
<keyword evidence="1 3" id="KW-0560">Oxidoreductase</keyword>
<dbReference type="GO" id="GO:0008863">
    <property type="term" value="F:formate dehydrogenase (NAD+) activity"/>
    <property type="evidence" value="ECO:0007669"/>
    <property type="project" value="UniProtKB-EC"/>
</dbReference>
<gene>
    <name evidence="3" type="primary">fdhF_6</name>
    <name evidence="3" type="ORF">NCTC10975_04267</name>
</gene>
<dbReference type="PANTHER" id="PTHR43105">
    <property type="entry name" value="RESPIRATORY NITRATE REDUCTASE"/>
    <property type="match status" value="1"/>
</dbReference>
<accession>A0A2X2E0L5</accession>
<evidence type="ECO:0000259" key="2">
    <source>
        <dbReference type="Pfam" id="PF00384"/>
    </source>
</evidence>
<dbReference type="InterPro" id="IPR050123">
    <property type="entry name" value="Prok_molybdopt-oxidoreductase"/>
</dbReference>
<dbReference type="GO" id="GO:0003954">
    <property type="term" value="F:NADH dehydrogenase activity"/>
    <property type="evidence" value="ECO:0007669"/>
    <property type="project" value="TreeGrafter"/>
</dbReference>
<dbReference type="EC" id="1.17.1.9" evidence="3"/>
<name>A0A2X2E0L5_PROMI</name>
<dbReference type="SUPFAM" id="SSF53706">
    <property type="entry name" value="Formate dehydrogenase/DMSO reductase, domains 1-3"/>
    <property type="match status" value="1"/>
</dbReference>
<evidence type="ECO:0000313" key="3">
    <source>
        <dbReference type="EMBL" id="SPZ01619.1"/>
    </source>
</evidence>
<dbReference type="Gene3D" id="3.40.228.10">
    <property type="entry name" value="Dimethylsulfoxide Reductase, domain 2"/>
    <property type="match status" value="1"/>
</dbReference>
<evidence type="ECO:0000313" key="4">
    <source>
        <dbReference type="Proteomes" id="UP000251485"/>
    </source>
</evidence>
<sequence>MSNSIVEIEDTKCLFVFGYNAADSHPIVARRIVKAKEKGAKIIVCDPRYIETARLADLHLALKNGSNIALLNAIANVIIEEKLYDKSFIENHTEQFDEYCQLVASYTPESVEKTTGLSAQIIREAARMYAKAETATILWGMGVTQFYQGVENRSFTH</sequence>